<dbReference type="InterPro" id="IPR022682">
    <property type="entry name" value="Calpain_domain_III"/>
</dbReference>
<evidence type="ECO:0000256" key="3">
    <source>
        <dbReference type="ARBA" id="ARBA00022801"/>
    </source>
</evidence>
<comment type="caution">
    <text evidence="5">Lacks conserved residue(s) required for the propagation of feature annotation.</text>
</comment>
<evidence type="ECO:0000256" key="1">
    <source>
        <dbReference type="ARBA" id="ARBA00007623"/>
    </source>
</evidence>
<dbReference type="InterPro" id="IPR036213">
    <property type="entry name" value="Calpain_III_sf"/>
</dbReference>
<keyword evidence="7" id="KW-0472">Membrane</keyword>
<dbReference type="PROSITE" id="PS50203">
    <property type="entry name" value="CALPAIN_CAT"/>
    <property type="match status" value="1"/>
</dbReference>
<keyword evidence="2" id="KW-0645">Protease</keyword>
<keyword evidence="7" id="KW-1133">Transmembrane helix</keyword>
<evidence type="ECO:0000256" key="4">
    <source>
        <dbReference type="ARBA" id="ARBA00022807"/>
    </source>
</evidence>
<dbReference type="Gene3D" id="3.90.70.10">
    <property type="entry name" value="Cysteine proteinases"/>
    <property type="match status" value="1"/>
</dbReference>
<dbReference type="InterPro" id="IPR038765">
    <property type="entry name" value="Papain-like_cys_pep_sf"/>
</dbReference>
<organism evidence="9 10">
    <name type="scientific">Mytilus edulis</name>
    <name type="common">Blue mussel</name>
    <dbReference type="NCBI Taxonomy" id="6550"/>
    <lineage>
        <taxon>Eukaryota</taxon>
        <taxon>Metazoa</taxon>
        <taxon>Spiralia</taxon>
        <taxon>Lophotrochozoa</taxon>
        <taxon>Mollusca</taxon>
        <taxon>Bivalvia</taxon>
        <taxon>Autobranchia</taxon>
        <taxon>Pteriomorphia</taxon>
        <taxon>Mytilida</taxon>
        <taxon>Mytiloidea</taxon>
        <taxon>Mytilidae</taxon>
        <taxon>Mytilinae</taxon>
        <taxon>Mytilus</taxon>
    </lineage>
</organism>
<evidence type="ECO:0000256" key="6">
    <source>
        <dbReference type="SAM" id="MobiDB-lite"/>
    </source>
</evidence>
<dbReference type="Proteomes" id="UP000683360">
    <property type="component" value="Unassembled WGS sequence"/>
</dbReference>
<keyword evidence="10" id="KW-1185">Reference proteome</keyword>
<evidence type="ECO:0000313" key="10">
    <source>
        <dbReference type="Proteomes" id="UP000683360"/>
    </source>
</evidence>
<comment type="similarity">
    <text evidence="1">Belongs to the peptidase C2 family.</text>
</comment>
<dbReference type="InterPro" id="IPR022684">
    <property type="entry name" value="Calpain_cysteine_protease"/>
</dbReference>
<proteinExistence type="inferred from homology"/>
<evidence type="ECO:0000256" key="5">
    <source>
        <dbReference type="PROSITE-ProRule" id="PRU00239"/>
    </source>
</evidence>
<dbReference type="Pfam" id="PF01067">
    <property type="entry name" value="Calpain_III"/>
    <property type="match status" value="1"/>
</dbReference>
<dbReference type="SMART" id="SM00720">
    <property type="entry name" value="calpain_III"/>
    <property type="match status" value="1"/>
</dbReference>
<dbReference type="SUPFAM" id="SSF49758">
    <property type="entry name" value="Calpain large subunit, middle domain (domain III)"/>
    <property type="match status" value="1"/>
</dbReference>
<dbReference type="GO" id="GO:0004198">
    <property type="term" value="F:calcium-dependent cysteine-type endopeptidase activity"/>
    <property type="evidence" value="ECO:0007669"/>
    <property type="project" value="InterPro"/>
</dbReference>
<evidence type="ECO:0000313" key="9">
    <source>
        <dbReference type="EMBL" id="CAG2234179.1"/>
    </source>
</evidence>
<sequence>MHISHLNVGRGPTIDENEPTNIPMIVGMSIGSLFVIIILIILACIWKKRRKLVVNETSEDKLKHATCSIAAGVTENPYHDMGQTAEQHNTNDYVEMSGKPPAKRKHFTWLTMSSKQFSEVPYQNFSLIKRNVKSKCRQGKRLSDADLFVDPSFPPDLTSLTYVYTGDDRYEKMVFKRPTILENDATFCGVGGTWDAPFPWKSFKKRDWIQAAIVVASLSVRYLEKLMPGYRNCEQSFINDYIGAFRFNIWRFGDWLDTIIDDNLPCLQNSLLYCQAYGSPPEFWGPLLEKAYAKIMKTYESIEIGNMLNALSDLTGDICEFYTQDINPPENLFYIMYKSYSNRSLLVCWRNDKRLTHTGFHHTLESIENTSFEEENEDLTRYLHIITATTKFPTTDGRLIEMVRLKCQFTAEPNWHGKFSDCDPISWGSVSLWFMEKYKPLQCKDKDEYWMKYEDFRCNFGGLIIISGTDPFRSEGLSIERIYKRSDSSDSTTRPPSGQSIDGALPISSRNSTASSFIVRNGQSQNRLHNSLNPPNDTIQKRHSFTSSPQTDNIMNMLLNGRNVPCSKNNNEYSDCPAYKKRWYWRRGSSDDTAVYPFSRIESICSEKSQDGDSINGETDITGFQAGFAYAYRRKSAPLIGRNFSSSSLSHLTHSSFLATKTDFFRSRGGWKLLVEHHDRWIKLDVSNLSKCPRVYFTISKPGVINEMIPQNYHGKSHILVSLLQDYRRGSTYGQLVPIGFGLYKCKTPECKDFSKYKYMNRCESHNDEREITVRFDLEEGSYVVVPYSQVPQHEGEFLLRILCEKDVLCGTRNGCIVS</sequence>
<gene>
    <name evidence="9" type="ORF">MEDL_46840</name>
</gene>
<dbReference type="AlphaFoldDB" id="A0A8S3TKQ1"/>
<dbReference type="InterPro" id="IPR001300">
    <property type="entry name" value="Peptidase_C2_calpain_cat"/>
</dbReference>
<accession>A0A8S3TKQ1</accession>
<feature type="transmembrane region" description="Helical" evidence="7">
    <location>
        <begin position="22"/>
        <end position="46"/>
    </location>
</feature>
<dbReference type="GO" id="GO:0005737">
    <property type="term" value="C:cytoplasm"/>
    <property type="evidence" value="ECO:0007669"/>
    <property type="project" value="TreeGrafter"/>
</dbReference>
<name>A0A8S3TKQ1_MYTED</name>
<feature type="domain" description="Calpain catalytic" evidence="8">
    <location>
        <begin position="147"/>
        <end position="469"/>
    </location>
</feature>
<evidence type="ECO:0000256" key="2">
    <source>
        <dbReference type="ARBA" id="ARBA00022670"/>
    </source>
</evidence>
<keyword evidence="3" id="KW-0378">Hydrolase</keyword>
<dbReference type="EMBL" id="CAJPWZ010002227">
    <property type="protein sequence ID" value="CAG2234179.1"/>
    <property type="molecule type" value="Genomic_DNA"/>
</dbReference>
<evidence type="ECO:0000259" key="8">
    <source>
        <dbReference type="PROSITE" id="PS50203"/>
    </source>
</evidence>
<reference evidence="9" key="1">
    <citation type="submission" date="2021-03" db="EMBL/GenBank/DDBJ databases">
        <authorList>
            <person name="Bekaert M."/>
        </authorList>
    </citation>
    <scope>NUCLEOTIDE SEQUENCE</scope>
</reference>
<dbReference type="Gene3D" id="2.60.120.380">
    <property type="match status" value="1"/>
</dbReference>
<comment type="caution">
    <text evidence="9">The sequence shown here is derived from an EMBL/GenBank/DDBJ whole genome shotgun (WGS) entry which is preliminary data.</text>
</comment>
<dbReference type="SUPFAM" id="SSF54001">
    <property type="entry name" value="Cysteine proteinases"/>
    <property type="match status" value="1"/>
</dbReference>
<feature type="compositionally biased region" description="Polar residues" evidence="6">
    <location>
        <begin position="523"/>
        <end position="538"/>
    </location>
</feature>
<dbReference type="InterPro" id="IPR022683">
    <property type="entry name" value="Calpain_III"/>
</dbReference>
<feature type="region of interest" description="Disordered" evidence="6">
    <location>
        <begin position="523"/>
        <end position="548"/>
    </location>
</feature>
<dbReference type="SMART" id="SM00230">
    <property type="entry name" value="CysPc"/>
    <property type="match status" value="1"/>
</dbReference>
<dbReference type="GO" id="GO:0006508">
    <property type="term" value="P:proteolysis"/>
    <property type="evidence" value="ECO:0007669"/>
    <property type="project" value="InterPro"/>
</dbReference>
<dbReference type="PANTHER" id="PTHR10183">
    <property type="entry name" value="CALPAIN"/>
    <property type="match status" value="1"/>
</dbReference>
<protein>
    <recommendedName>
        <fullName evidence="8">Calpain catalytic domain-containing protein</fullName>
    </recommendedName>
</protein>
<keyword evidence="7" id="KW-0812">Transmembrane</keyword>
<feature type="region of interest" description="Disordered" evidence="6">
    <location>
        <begin position="485"/>
        <end position="509"/>
    </location>
</feature>
<dbReference type="PANTHER" id="PTHR10183:SF379">
    <property type="entry name" value="CALPAIN-5"/>
    <property type="match status" value="1"/>
</dbReference>
<dbReference type="Pfam" id="PF00648">
    <property type="entry name" value="Peptidase_C2"/>
    <property type="match status" value="1"/>
</dbReference>
<keyword evidence="4" id="KW-0788">Thiol protease</keyword>
<evidence type="ECO:0000256" key="7">
    <source>
        <dbReference type="SAM" id="Phobius"/>
    </source>
</evidence>
<dbReference type="OrthoDB" id="424753at2759"/>
<dbReference type="PRINTS" id="PR00704">
    <property type="entry name" value="CALPAIN"/>
</dbReference>